<evidence type="ECO:0000313" key="3">
    <source>
        <dbReference type="EMBL" id="GLR19818.1"/>
    </source>
</evidence>
<feature type="domain" description="Secretion system C-terminal sorting" evidence="2">
    <location>
        <begin position="444"/>
        <end position="514"/>
    </location>
</feature>
<reference evidence="3" key="2">
    <citation type="submission" date="2023-01" db="EMBL/GenBank/DDBJ databases">
        <title>Draft genome sequence of Portibacter lacus strain NBRC 108769.</title>
        <authorList>
            <person name="Sun Q."/>
            <person name="Mori K."/>
        </authorList>
    </citation>
    <scope>NUCLEOTIDE SEQUENCE</scope>
    <source>
        <strain evidence="3">NBRC 108769</strain>
    </source>
</reference>
<evidence type="ECO:0000259" key="2">
    <source>
        <dbReference type="Pfam" id="PF18962"/>
    </source>
</evidence>
<accession>A0AA37SYB4</accession>
<organism evidence="3 4">
    <name type="scientific">Portibacter lacus</name>
    <dbReference type="NCBI Taxonomy" id="1099794"/>
    <lineage>
        <taxon>Bacteria</taxon>
        <taxon>Pseudomonadati</taxon>
        <taxon>Bacteroidota</taxon>
        <taxon>Saprospiria</taxon>
        <taxon>Saprospirales</taxon>
        <taxon>Haliscomenobacteraceae</taxon>
        <taxon>Portibacter</taxon>
    </lineage>
</organism>
<dbReference type="Gene3D" id="2.160.20.10">
    <property type="entry name" value="Single-stranded right-handed beta-helix, Pectin lyase-like"/>
    <property type="match status" value="1"/>
</dbReference>
<dbReference type="EMBL" id="BSOH01000037">
    <property type="protein sequence ID" value="GLR19818.1"/>
    <property type="molecule type" value="Genomic_DNA"/>
</dbReference>
<dbReference type="InterPro" id="IPR026444">
    <property type="entry name" value="Secre_tail"/>
</dbReference>
<dbReference type="RefSeq" id="WP_235293347.1">
    <property type="nucleotide sequence ID" value="NZ_BSOH01000037.1"/>
</dbReference>
<feature type="chain" id="PRO_5041434171" description="Secretion system C-terminal sorting domain-containing protein" evidence="1">
    <location>
        <begin position="21"/>
        <end position="517"/>
    </location>
</feature>
<dbReference type="InterPro" id="IPR011050">
    <property type="entry name" value="Pectin_lyase_fold/virulence"/>
</dbReference>
<protein>
    <recommendedName>
        <fullName evidence="2">Secretion system C-terminal sorting domain-containing protein</fullName>
    </recommendedName>
</protein>
<dbReference type="Pfam" id="PF18962">
    <property type="entry name" value="Por_Secre_tail"/>
    <property type="match status" value="1"/>
</dbReference>
<dbReference type="AlphaFoldDB" id="A0AA37SYB4"/>
<keyword evidence="1" id="KW-0732">Signal</keyword>
<dbReference type="InterPro" id="IPR012334">
    <property type="entry name" value="Pectin_lyas_fold"/>
</dbReference>
<gene>
    <name evidence="3" type="ORF">GCM10007940_44340</name>
</gene>
<comment type="caution">
    <text evidence="3">The sequence shown here is derived from an EMBL/GenBank/DDBJ whole genome shotgun (WGS) entry which is preliminary data.</text>
</comment>
<evidence type="ECO:0000256" key="1">
    <source>
        <dbReference type="SAM" id="SignalP"/>
    </source>
</evidence>
<dbReference type="NCBIfam" id="TIGR04183">
    <property type="entry name" value="Por_Secre_tail"/>
    <property type="match status" value="1"/>
</dbReference>
<sequence>MNKVIYTVLAIFILSISANAQSELIIEPGAPGVINSAIEGDTMATGERVDSNRVYILRRGFPYILSGTIEYSDYNLIIKSEDTDGEKPFVIMDSDGDAADQMIRTRGEASLTLDGLHISAKDILGGYTLRVIRINSDNSNIIVKNCIIDDVGQAAVRIQGDNGNIQLTNNVFRNIGRPFDPANGRVFDNRGNPVDTLLMENNVFYNVTSRVYRDGGSSSLGYAKINQNTIWGTGRLGMTFGEISSLEFTNNIYANGMFLGVLETDQDTAETAEFQISIDTFDASVNTITVSNNNFYTDQGISDLFPLTNVNGENVVSAETYLFNPEVQAAIDAAGNGDTNISEELEFTKAPSLPLQFINAVATDTSSSGVPTAENWDLSDLESDADLTSLGTGSDIRYREVHDFGYPTTAVSYTAGTEGQPIGSLTEVSSSTSDYFVENNVLFYPNPVSQRLYVQNLRNSNLHQVNIYNLNGQLVKQIRNIDHNILEINTSNFANGTYILSLIDTRGNVSSQKFMKQ</sequence>
<evidence type="ECO:0000313" key="4">
    <source>
        <dbReference type="Proteomes" id="UP001156666"/>
    </source>
</evidence>
<reference evidence="3" key="1">
    <citation type="journal article" date="2014" name="Int. J. Syst. Evol. Microbiol.">
        <title>Complete genome sequence of Corynebacterium casei LMG S-19264T (=DSM 44701T), isolated from a smear-ripened cheese.</title>
        <authorList>
            <consortium name="US DOE Joint Genome Institute (JGI-PGF)"/>
            <person name="Walter F."/>
            <person name="Albersmeier A."/>
            <person name="Kalinowski J."/>
            <person name="Ruckert C."/>
        </authorList>
    </citation>
    <scope>NUCLEOTIDE SEQUENCE</scope>
    <source>
        <strain evidence="3">NBRC 108769</strain>
    </source>
</reference>
<keyword evidence="4" id="KW-1185">Reference proteome</keyword>
<dbReference type="SUPFAM" id="SSF51126">
    <property type="entry name" value="Pectin lyase-like"/>
    <property type="match status" value="1"/>
</dbReference>
<proteinExistence type="predicted"/>
<dbReference type="Proteomes" id="UP001156666">
    <property type="component" value="Unassembled WGS sequence"/>
</dbReference>
<feature type="signal peptide" evidence="1">
    <location>
        <begin position="1"/>
        <end position="20"/>
    </location>
</feature>
<name>A0AA37SYB4_9BACT</name>